<dbReference type="Proteomes" id="UP000654918">
    <property type="component" value="Unassembled WGS sequence"/>
</dbReference>
<evidence type="ECO:0000256" key="2">
    <source>
        <dbReference type="SAM" id="SignalP"/>
    </source>
</evidence>
<feature type="transmembrane region" description="Helical" evidence="1">
    <location>
        <begin position="90"/>
        <end position="111"/>
    </location>
</feature>
<feature type="signal peptide" evidence="2">
    <location>
        <begin position="1"/>
        <end position="16"/>
    </location>
</feature>
<name>A0A8H6JGE4_9PEZI</name>
<protein>
    <submittedName>
        <fullName evidence="3">Uncharacterized protein</fullName>
    </submittedName>
</protein>
<evidence type="ECO:0000313" key="4">
    <source>
        <dbReference type="Proteomes" id="UP000654918"/>
    </source>
</evidence>
<gene>
    <name evidence="3" type="ORF">CPLU01_14986</name>
</gene>
<feature type="transmembrane region" description="Helical" evidence="1">
    <location>
        <begin position="66"/>
        <end position="84"/>
    </location>
</feature>
<feature type="chain" id="PRO_5034247566" evidence="2">
    <location>
        <begin position="17"/>
        <end position="138"/>
    </location>
</feature>
<keyword evidence="1" id="KW-0812">Transmembrane</keyword>
<reference evidence="3" key="1">
    <citation type="journal article" date="2020" name="Phytopathology">
        <title>Genome Sequence Resources of Colletotrichum truncatum, C. plurivorum, C. musicola, and C. sojae: Four Species Pathogenic to Soybean (Glycine max).</title>
        <authorList>
            <person name="Rogerio F."/>
            <person name="Boufleur T.R."/>
            <person name="Ciampi-Guillardi M."/>
            <person name="Sukno S.A."/>
            <person name="Thon M.R."/>
            <person name="Massola Junior N.S."/>
            <person name="Baroncelli R."/>
        </authorList>
    </citation>
    <scope>NUCLEOTIDE SEQUENCE</scope>
    <source>
        <strain evidence="3">LFN00145</strain>
    </source>
</reference>
<evidence type="ECO:0000256" key="1">
    <source>
        <dbReference type="SAM" id="Phobius"/>
    </source>
</evidence>
<dbReference type="AlphaFoldDB" id="A0A8H6JGE4"/>
<keyword evidence="1" id="KW-0472">Membrane</keyword>
<accession>A0A8H6JGE4</accession>
<sequence length="138" mass="15707">MWSFIGEILFAAGALAFLVESGALPLLPSQYPDYHPATYFLPPFSFLVAYLIYARDQEQPRGAVEYMRTIRAFVTNTALISYAITLTPIFMIVCFSFSPLALISVAAVVLYDRIRGRRRPSGWRDDVDTVRRRETVMM</sequence>
<keyword evidence="1" id="KW-1133">Transmembrane helix</keyword>
<proteinExistence type="predicted"/>
<comment type="caution">
    <text evidence="3">The sequence shown here is derived from an EMBL/GenBank/DDBJ whole genome shotgun (WGS) entry which is preliminary data.</text>
</comment>
<evidence type="ECO:0000313" key="3">
    <source>
        <dbReference type="EMBL" id="KAF6812040.1"/>
    </source>
</evidence>
<dbReference type="EMBL" id="WIGO01000446">
    <property type="protein sequence ID" value="KAF6812040.1"/>
    <property type="molecule type" value="Genomic_DNA"/>
</dbReference>
<feature type="transmembrane region" description="Helical" evidence="1">
    <location>
        <begin position="39"/>
        <end position="54"/>
    </location>
</feature>
<keyword evidence="4" id="KW-1185">Reference proteome</keyword>
<organism evidence="3 4">
    <name type="scientific">Colletotrichum plurivorum</name>
    <dbReference type="NCBI Taxonomy" id="2175906"/>
    <lineage>
        <taxon>Eukaryota</taxon>
        <taxon>Fungi</taxon>
        <taxon>Dikarya</taxon>
        <taxon>Ascomycota</taxon>
        <taxon>Pezizomycotina</taxon>
        <taxon>Sordariomycetes</taxon>
        <taxon>Hypocreomycetidae</taxon>
        <taxon>Glomerellales</taxon>
        <taxon>Glomerellaceae</taxon>
        <taxon>Colletotrichum</taxon>
        <taxon>Colletotrichum orchidearum species complex</taxon>
    </lineage>
</organism>
<keyword evidence="2" id="KW-0732">Signal</keyword>